<accession>A0ABQ2A454</accession>
<evidence type="ECO:0000313" key="3">
    <source>
        <dbReference type="Proteomes" id="UP000637774"/>
    </source>
</evidence>
<keyword evidence="1" id="KW-0812">Transmembrane</keyword>
<feature type="transmembrane region" description="Helical" evidence="1">
    <location>
        <begin position="24"/>
        <end position="41"/>
    </location>
</feature>
<protein>
    <submittedName>
        <fullName evidence="2">Uncharacterized protein</fullName>
    </submittedName>
</protein>
<sequence>MTIIATLFAVGGFAQSIYLKDFIWFSRSGSIVVGLGIVLLARTSIVKEDLLLNIKSSETPFNLNSPQYFEALGEPVPDYVKNDLASRSAVGVVGPIISFIGTIIWGYGDLLNHLITKYNCISN</sequence>
<evidence type="ECO:0000313" key="2">
    <source>
        <dbReference type="EMBL" id="GGH85011.1"/>
    </source>
</evidence>
<organism evidence="2 3">
    <name type="scientific">Hymenobacter frigidus</name>
    <dbReference type="NCBI Taxonomy" id="1524095"/>
    <lineage>
        <taxon>Bacteria</taxon>
        <taxon>Pseudomonadati</taxon>
        <taxon>Bacteroidota</taxon>
        <taxon>Cytophagia</taxon>
        <taxon>Cytophagales</taxon>
        <taxon>Hymenobacteraceae</taxon>
        <taxon>Hymenobacter</taxon>
    </lineage>
</organism>
<proteinExistence type="predicted"/>
<feature type="transmembrane region" description="Helical" evidence="1">
    <location>
        <begin position="89"/>
        <end position="108"/>
    </location>
</feature>
<comment type="caution">
    <text evidence="2">The sequence shown here is derived from an EMBL/GenBank/DDBJ whole genome shotgun (WGS) entry which is preliminary data.</text>
</comment>
<keyword evidence="1" id="KW-0472">Membrane</keyword>
<dbReference type="RefSeq" id="WP_188561762.1">
    <property type="nucleotide sequence ID" value="NZ_BMGY01000014.1"/>
</dbReference>
<name>A0ABQ2A454_9BACT</name>
<gene>
    <name evidence="2" type="ORF">GCM10011495_18250</name>
</gene>
<keyword evidence="1" id="KW-1133">Transmembrane helix</keyword>
<dbReference type="EMBL" id="BMGY01000014">
    <property type="protein sequence ID" value="GGH85011.1"/>
    <property type="molecule type" value="Genomic_DNA"/>
</dbReference>
<evidence type="ECO:0000256" key="1">
    <source>
        <dbReference type="SAM" id="Phobius"/>
    </source>
</evidence>
<reference evidence="3" key="1">
    <citation type="journal article" date="2019" name="Int. J. Syst. Evol. Microbiol.">
        <title>The Global Catalogue of Microorganisms (GCM) 10K type strain sequencing project: providing services to taxonomists for standard genome sequencing and annotation.</title>
        <authorList>
            <consortium name="The Broad Institute Genomics Platform"/>
            <consortium name="The Broad Institute Genome Sequencing Center for Infectious Disease"/>
            <person name="Wu L."/>
            <person name="Ma J."/>
        </authorList>
    </citation>
    <scope>NUCLEOTIDE SEQUENCE [LARGE SCALE GENOMIC DNA]</scope>
    <source>
        <strain evidence="3">CGMCC 1.14966</strain>
    </source>
</reference>
<keyword evidence="3" id="KW-1185">Reference proteome</keyword>
<dbReference type="Proteomes" id="UP000637774">
    <property type="component" value="Unassembled WGS sequence"/>
</dbReference>